<keyword evidence="3" id="KW-1185">Reference proteome</keyword>
<evidence type="ECO:0000313" key="2">
    <source>
        <dbReference type="EMBL" id="KEO56054.1"/>
    </source>
</evidence>
<protein>
    <submittedName>
        <fullName evidence="2">Uncharacterized protein</fullName>
    </submittedName>
</protein>
<dbReference type="AlphaFoldDB" id="A0A074JHT5"/>
<dbReference type="Proteomes" id="UP000027432">
    <property type="component" value="Unassembled WGS sequence"/>
</dbReference>
<organism evidence="2 3">
    <name type="scientific">Thioclava pacifica DSM 10166</name>
    <dbReference type="NCBI Taxonomy" id="1353537"/>
    <lineage>
        <taxon>Bacteria</taxon>
        <taxon>Pseudomonadati</taxon>
        <taxon>Pseudomonadota</taxon>
        <taxon>Alphaproteobacteria</taxon>
        <taxon>Rhodobacterales</taxon>
        <taxon>Paracoccaceae</taxon>
        <taxon>Thioclava</taxon>
    </lineage>
</organism>
<keyword evidence="1" id="KW-0732">Signal</keyword>
<dbReference type="EMBL" id="AUND01000001">
    <property type="protein sequence ID" value="KEO56054.1"/>
    <property type="molecule type" value="Genomic_DNA"/>
</dbReference>
<sequence>MMQNTIFRAAAAGLFAATLVIAAPFGAASAQQTGMLEISPIKVAVKSAAGKGSARFDWLAGRKSDAQPAQRVSTRRAPGTGSWICSPSGFGSKSRCYQR</sequence>
<accession>A0A074JHT5</accession>
<dbReference type="eggNOG" id="ENOG5033FFG">
    <property type="taxonomic scope" value="Bacteria"/>
</dbReference>
<name>A0A074JHT5_9RHOB</name>
<gene>
    <name evidence="2" type="ORF">TP2_00610</name>
</gene>
<feature type="chain" id="PRO_5001694810" evidence="1">
    <location>
        <begin position="23"/>
        <end position="99"/>
    </location>
</feature>
<evidence type="ECO:0000256" key="1">
    <source>
        <dbReference type="SAM" id="SignalP"/>
    </source>
</evidence>
<feature type="signal peptide" evidence="1">
    <location>
        <begin position="1"/>
        <end position="22"/>
    </location>
</feature>
<comment type="caution">
    <text evidence="2">The sequence shown here is derived from an EMBL/GenBank/DDBJ whole genome shotgun (WGS) entry which is preliminary data.</text>
</comment>
<reference evidence="2 3" key="1">
    <citation type="submission" date="2013-07" db="EMBL/GenBank/DDBJ databases">
        <title>Thioclava pacifica DSM 10166 Genome Sequencing.</title>
        <authorList>
            <person name="Lai Q."/>
            <person name="Shao Z."/>
        </authorList>
    </citation>
    <scope>NUCLEOTIDE SEQUENCE [LARGE SCALE GENOMIC DNA]</scope>
    <source>
        <strain evidence="2 3">DSM 10166</strain>
    </source>
</reference>
<proteinExistence type="predicted"/>
<evidence type="ECO:0000313" key="3">
    <source>
        <dbReference type="Proteomes" id="UP000027432"/>
    </source>
</evidence>